<evidence type="ECO:0000313" key="2">
    <source>
        <dbReference type="Proteomes" id="UP001472677"/>
    </source>
</evidence>
<protein>
    <submittedName>
        <fullName evidence="1">Uncharacterized protein</fullName>
    </submittedName>
</protein>
<gene>
    <name evidence="1" type="ORF">V6N12_005246</name>
</gene>
<sequence>MSLSIGANTCYGWVKRVVPFDLNSPTDPPSNKIQRATAESCSAISKMLCPKAQSTIFFFMPLQENKLHEIITSKSISHMSIVLFQSSGQDFRTQSFLLSPHPHSQVLQLRQRWTFLI</sequence>
<dbReference type="Proteomes" id="UP001472677">
    <property type="component" value="Unassembled WGS sequence"/>
</dbReference>
<organism evidence="1 2">
    <name type="scientific">Hibiscus sabdariffa</name>
    <name type="common">roselle</name>
    <dbReference type="NCBI Taxonomy" id="183260"/>
    <lineage>
        <taxon>Eukaryota</taxon>
        <taxon>Viridiplantae</taxon>
        <taxon>Streptophyta</taxon>
        <taxon>Embryophyta</taxon>
        <taxon>Tracheophyta</taxon>
        <taxon>Spermatophyta</taxon>
        <taxon>Magnoliopsida</taxon>
        <taxon>eudicotyledons</taxon>
        <taxon>Gunneridae</taxon>
        <taxon>Pentapetalae</taxon>
        <taxon>rosids</taxon>
        <taxon>malvids</taxon>
        <taxon>Malvales</taxon>
        <taxon>Malvaceae</taxon>
        <taxon>Malvoideae</taxon>
        <taxon>Hibiscus</taxon>
    </lineage>
</organism>
<keyword evidence="2" id="KW-1185">Reference proteome</keyword>
<proteinExistence type="predicted"/>
<name>A0ABR2CNW5_9ROSI</name>
<comment type="caution">
    <text evidence="1">The sequence shown here is derived from an EMBL/GenBank/DDBJ whole genome shotgun (WGS) entry which is preliminary data.</text>
</comment>
<dbReference type="EMBL" id="JBBPBM010000048">
    <property type="protein sequence ID" value="KAK8521337.1"/>
    <property type="molecule type" value="Genomic_DNA"/>
</dbReference>
<reference evidence="1 2" key="1">
    <citation type="journal article" date="2024" name="G3 (Bethesda)">
        <title>Genome assembly of Hibiscus sabdariffa L. provides insights into metabolisms of medicinal natural products.</title>
        <authorList>
            <person name="Kim T."/>
        </authorList>
    </citation>
    <scope>NUCLEOTIDE SEQUENCE [LARGE SCALE GENOMIC DNA]</scope>
    <source>
        <strain evidence="1">TK-2024</strain>
        <tissue evidence="1">Old leaves</tissue>
    </source>
</reference>
<accession>A0ABR2CNW5</accession>
<evidence type="ECO:0000313" key="1">
    <source>
        <dbReference type="EMBL" id="KAK8521337.1"/>
    </source>
</evidence>